<dbReference type="Proteomes" id="UP000289323">
    <property type="component" value="Unassembled WGS sequence"/>
</dbReference>
<organism evidence="2 3">
    <name type="scientific">Thermothielavioides terrestris</name>
    <dbReference type="NCBI Taxonomy" id="2587410"/>
    <lineage>
        <taxon>Eukaryota</taxon>
        <taxon>Fungi</taxon>
        <taxon>Dikarya</taxon>
        <taxon>Ascomycota</taxon>
        <taxon>Pezizomycotina</taxon>
        <taxon>Sordariomycetes</taxon>
        <taxon>Sordariomycetidae</taxon>
        <taxon>Sordariales</taxon>
        <taxon>Chaetomiaceae</taxon>
        <taxon>Thermothielavioides</taxon>
    </lineage>
</organism>
<name>A0A3S4F4H2_9PEZI</name>
<reference evidence="2 3" key="1">
    <citation type="submission" date="2018-04" db="EMBL/GenBank/DDBJ databases">
        <authorList>
            <person name="Huttner S."/>
            <person name="Dainat J."/>
        </authorList>
    </citation>
    <scope>NUCLEOTIDE SEQUENCE [LARGE SCALE GENOMIC DNA]</scope>
</reference>
<protein>
    <submittedName>
        <fullName evidence="2">E3769d9e-2bcd-46bf-9d73-e21e06c379eb</fullName>
    </submittedName>
</protein>
<evidence type="ECO:0000313" key="2">
    <source>
        <dbReference type="EMBL" id="SPQ24310.1"/>
    </source>
</evidence>
<evidence type="ECO:0000313" key="3">
    <source>
        <dbReference type="Proteomes" id="UP000289323"/>
    </source>
</evidence>
<feature type="chain" id="PRO_5018682629" evidence="1">
    <location>
        <begin position="20"/>
        <end position="148"/>
    </location>
</feature>
<dbReference type="AlphaFoldDB" id="A0A3S4F4H2"/>
<proteinExistence type="predicted"/>
<sequence>MKYFAAVAATIGLMATTSAVPLEERDVQTVHLTFHGGPAQYDMAFPADGNIYPTNNDLSISIIDAPDYNAFTQCKFYTAGDAALASSISPAGVNQIMVGPPQPVTGVSCRGMCVPTYGDCYDANGQFVGPCCSGYCAADKCRPWINPS</sequence>
<keyword evidence="1" id="KW-0732">Signal</keyword>
<gene>
    <name evidence="2" type="ORF">TT172_LOCUS6729</name>
</gene>
<accession>A0A3S4F4H2</accession>
<dbReference type="EMBL" id="OUUZ01000013">
    <property type="protein sequence ID" value="SPQ24310.1"/>
    <property type="molecule type" value="Genomic_DNA"/>
</dbReference>
<evidence type="ECO:0000256" key="1">
    <source>
        <dbReference type="SAM" id="SignalP"/>
    </source>
</evidence>
<feature type="signal peptide" evidence="1">
    <location>
        <begin position="1"/>
        <end position="19"/>
    </location>
</feature>